<dbReference type="Proteomes" id="UP000199516">
    <property type="component" value="Unassembled WGS sequence"/>
</dbReference>
<keyword evidence="1" id="KW-0472">Membrane</keyword>
<reference evidence="2 3" key="1">
    <citation type="submission" date="2016-10" db="EMBL/GenBank/DDBJ databases">
        <authorList>
            <person name="de Groot N.N."/>
        </authorList>
    </citation>
    <scope>NUCLEOTIDE SEQUENCE [LARGE SCALE GENOMIC DNA]</scope>
    <source>
        <strain evidence="2 3">DSM 23995</strain>
    </source>
</reference>
<feature type="transmembrane region" description="Helical" evidence="1">
    <location>
        <begin position="87"/>
        <end position="106"/>
    </location>
</feature>
<gene>
    <name evidence="2" type="ORF">SAMN05192532_10511</name>
</gene>
<evidence type="ECO:0000313" key="3">
    <source>
        <dbReference type="Proteomes" id="UP000199516"/>
    </source>
</evidence>
<protein>
    <recommendedName>
        <fullName evidence="4">4 TMS phage holin, superfamily IV</fullName>
    </recommendedName>
</protein>
<keyword evidence="1" id="KW-0812">Transmembrane</keyword>
<name>A0A1I2E008_9BACI</name>
<evidence type="ECO:0000256" key="1">
    <source>
        <dbReference type="SAM" id="Phobius"/>
    </source>
</evidence>
<sequence length="126" mass="13948">MEHLKALAMKGIMTLLVLWVVFSGIFGLLNFGQVLLITIILGAISYAVGDLALLPKTKNSIVTMADFAFLFVALFLLGWIWVEATRFLGGAAFISAGVITVGEYFFHNYLKNNILREEHPVKPSEE</sequence>
<accession>A0A1I2E008</accession>
<dbReference type="EMBL" id="FONT01000005">
    <property type="protein sequence ID" value="SFE86165.1"/>
    <property type="molecule type" value="Genomic_DNA"/>
</dbReference>
<dbReference type="Pfam" id="PF10710">
    <property type="entry name" value="DUF2512"/>
    <property type="match status" value="1"/>
</dbReference>
<evidence type="ECO:0000313" key="2">
    <source>
        <dbReference type="EMBL" id="SFE86165.1"/>
    </source>
</evidence>
<proteinExistence type="predicted"/>
<feature type="transmembrane region" description="Helical" evidence="1">
    <location>
        <begin position="35"/>
        <end position="54"/>
    </location>
</feature>
<keyword evidence="1" id="KW-1133">Transmembrane helix</keyword>
<dbReference type="STRING" id="930128.SAMN05192532_10511"/>
<dbReference type="InterPro" id="IPR019649">
    <property type="entry name" value="DUF2512"/>
</dbReference>
<organism evidence="2 3">
    <name type="scientific">Alteribacillus iranensis</name>
    <dbReference type="NCBI Taxonomy" id="930128"/>
    <lineage>
        <taxon>Bacteria</taxon>
        <taxon>Bacillati</taxon>
        <taxon>Bacillota</taxon>
        <taxon>Bacilli</taxon>
        <taxon>Bacillales</taxon>
        <taxon>Bacillaceae</taxon>
        <taxon>Alteribacillus</taxon>
    </lineage>
</organism>
<dbReference type="OrthoDB" id="2111682at2"/>
<feature type="transmembrane region" description="Helical" evidence="1">
    <location>
        <begin position="12"/>
        <end position="29"/>
    </location>
</feature>
<keyword evidence="3" id="KW-1185">Reference proteome</keyword>
<evidence type="ECO:0008006" key="4">
    <source>
        <dbReference type="Google" id="ProtNLM"/>
    </source>
</evidence>
<dbReference type="RefSeq" id="WP_091661831.1">
    <property type="nucleotide sequence ID" value="NZ_FONT01000005.1"/>
</dbReference>
<feature type="transmembrane region" description="Helical" evidence="1">
    <location>
        <begin position="61"/>
        <end position="81"/>
    </location>
</feature>
<dbReference type="AlphaFoldDB" id="A0A1I2E008"/>